<evidence type="ECO:0000313" key="3">
    <source>
        <dbReference type="EMBL" id="KAG2216696.1"/>
    </source>
</evidence>
<proteinExistence type="predicted"/>
<accession>A0A8H7VB44</accession>
<keyword evidence="2" id="KW-0812">Transmembrane</keyword>
<keyword evidence="4" id="KW-1185">Reference proteome</keyword>
<organism evidence="3 4">
    <name type="scientific">Circinella minor</name>
    <dbReference type="NCBI Taxonomy" id="1195481"/>
    <lineage>
        <taxon>Eukaryota</taxon>
        <taxon>Fungi</taxon>
        <taxon>Fungi incertae sedis</taxon>
        <taxon>Mucoromycota</taxon>
        <taxon>Mucoromycotina</taxon>
        <taxon>Mucoromycetes</taxon>
        <taxon>Mucorales</taxon>
        <taxon>Lichtheimiaceae</taxon>
        <taxon>Circinella</taxon>
    </lineage>
</organism>
<protein>
    <submittedName>
        <fullName evidence="3">Uncharacterized protein</fullName>
    </submittedName>
</protein>
<sequence>MKWERQALDQEDPNNSNSAITEGHYGHAAEPYLFIMFGFDHNNKATNNTWVIDTRSWKWVTSINKVEPAPPNRGKDDEGDDDEDYIPVKGPNEPFDVYIGAITGALAGTMVVIVFIAVGVHLTKKKKKQLNSTTLPTEVDESTTTLHNNRDSLDNAINDNNSVASSVADSLPPYRLHDGGHQLPGINDINNTTSR</sequence>
<name>A0A8H7VB44_9FUNG</name>
<feature type="region of interest" description="Disordered" evidence="1">
    <location>
        <begin position="1"/>
        <end position="22"/>
    </location>
</feature>
<dbReference type="AlphaFoldDB" id="A0A8H7VB44"/>
<gene>
    <name evidence="3" type="ORF">INT45_003439</name>
</gene>
<feature type="transmembrane region" description="Helical" evidence="2">
    <location>
        <begin position="97"/>
        <end position="122"/>
    </location>
</feature>
<reference evidence="3 4" key="1">
    <citation type="submission" date="2020-12" db="EMBL/GenBank/DDBJ databases">
        <title>Metabolic potential, ecology and presence of endohyphal bacteria is reflected in genomic diversity of Mucoromycotina.</title>
        <authorList>
            <person name="Muszewska A."/>
            <person name="Okrasinska A."/>
            <person name="Steczkiewicz K."/>
            <person name="Drgas O."/>
            <person name="Orlowska M."/>
            <person name="Perlinska-Lenart U."/>
            <person name="Aleksandrzak-Piekarczyk T."/>
            <person name="Szatraj K."/>
            <person name="Zielenkiewicz U."/>
            <person name="Pilsyk S."/>
            <person name="Malc E."/>
            <person name="Mieczkowski P."/>
            <person name="Kruszewska J.S."/>
            <person name="Biernat P."/>
            <person name="Pawlowska J."/>
        </authorList>
    </citation>
    <scope>NUCLEOTIDE SEQUENCE [LARGE SCALE GENOMIC DNA]</scope>
    <source>
        <strain evidence="3 4">CBS 142.35</strain>
    </source>
</reference>
<evidence type="ECO:0000256" key="2">
    <source>
        <dbReference type="SAM" id="Phobius"/>
    </source>
</evidence>
<keyword evidence="2" id="KW-0472">Membrane</keyword>
<keyword evidence="2" id="KW-1133">Transmembrane helix</keyword>
<feature type="region of interest" description="Disordered" evidence="1">
    <location>
        <begin position="170"/>
        <end position="195"/>
    </location>
</feature>
<dbReference type="OrthoDB" id="10490140at2759"/>
<evidence type="ECO:0000313" key="4">
    <source>
        <dbReference type="Proteomes" id="UP000646827"/>
    </source>
</evidence>
<comment type="caution">
    <text evidence="3">The sequence shown here is derived from an EMBL/GenBank/DDBJ whole genome shotgun (WGS) entry which is preliminary data.</text>
</comment>
<feature type="region of interest" description="Disordered" evidence="1">
    <location>
        <begin position="65"/>
        <end position="84"/>
    </location>
</feature>
<evidence type="ECO:0000256" key="1">
    <source>
        <dbReference type="SAM" id="MobiDB-lite"/>
    </source>
</evidence>
<dbReference type="Proteomes" id="UP000646827">
    <property type="component" value="Unassembled WGS sequence"/>
</dbReference>
<dbReference type="EMBL" id="JAEPRB010000372">
    <property type="protein sequence ID" value="KAG2216696.1"/>
    <property type="molecule type" value="Genomic_DNA"/>
</dbReference>